<reference evidence="9" key="1">
    <citation type="journal article" date="2020" name="mSystems">
        <title>Genome- and Community-Level Interaction Insights into Carbon Utilization and Element Cycling Functions of Hydrothermarchaeota in Hydrothermal Sediment.</title>
        <authorList>
            <person name="Zhou Z."/>
            <person name="Liu Y."/>
            <person name="Xu W."/>
            <person name="Pan J."/>
            <person name="Luo Z.H."/>
            <person name="Li M."/>
        </authorList>
    </citation>
    <scope>NUCLEOTIDE SEQUENCE [LARGE SCALE GENOMIC DNA]</scope>
    <source>
        <strain evidence="9">SpSt-757</strain>
    </source>
</reference>
<keyword evidence="6 7" id="KW-0472">Membrane</keyword>
<evidence type="ECO:0000259" key="8">
    <source>
        <dbReference type="PROSITE" id="PS50928"/>
    </source>
</evidence>
<dbReference type="EMBL" id="DTGG01000095">
    <property type="protein sequence ID" value="HFZ09094.1"/>
    <property type="molecule type" value="Genomic_DNA"/>
</dbReference>
<dbReference type="SUPFAM" id="SSF161098">
    <property type="entry name" value="MetI-like"/>
    <property type="match status" value="1"/>
</dbReference>
<dbReference type="PANTHER" id="PTHR43386">
    <property type="entry name" value="OLIGOPEPTIDE TRANSPORT SYSTEM PERMEASE PROTEIN APPC"/>
    <property type="match status" value="1"/>
</dbReference>
<dbReference type="CDD" id="cd06261">
    <property type="entry name" value="TM_PBP2"/>
    <property type="match status" value="1"/>
</dbReference>
<dbReference type="InterPro" id="IPR000515">
    <property type="entry name" value="MetI-like"/>
</dbReference>
<keyword evidence="3" id="KW-1003">Cell membrane</keyword>
<sequence>MYTYDYVVQEREGSKISLLIHWFQLIKNFSRRRPLGAFGGLVFIIMALTAILADFISPYDPLRADYGAMLLPPSVEHWMGTDAFGRDIFSRIIYGARTALLVGFSASFLGATVGALIGVTCAYFGGKIDVIVQRFIEILLSFPMIVLALAMMAVLGTGILNVIIAIAIPLIPRSTQVIRSSALSIRNMQYVDAARACGFGHARIIFRHILPNVVAPYLILLTAYLGGAILTEASLSFLGVGVAEPTPAWGLMLKGAAVNFAETAPWMAIFPGLAISAAVFAFNIFGDSLRDELDPKLRTS</sequence>
<gene>
    <name evidence="9" type="ORF">ENV41_03060</name>
</gene>
<evidence type="ECO:0000256" key="1">
    <source>
        <dbReference type="ARBA" id="ARBA00004651"/>
    </source>
</evidence>
<dbReference type="GO" id="GO:0005886">
    <property type="term" value="C:plasma membrane"/>
    <property type="evidence" value="ECO:0007669"/>
    <property type="project" value="UniProtKB-SubCell"/>
</dbReference>
<evidence type="ECO:0000256" key="3">
    <source>
        <dbReference type="ARBA" id="ARBA00022475"/>
    </source>
</evidence>
<protein>
    <submittedName>
        <fullName evidence="9">ABC transporter permease</fullName>
    </submittedName>
</protein>
<evidence type="ECO:0000256" key="7">
    <source>
        <dbReference type="RuleBase" id="RU363032"/>
    </source>
</evidence>
<comment type="similarity">
    <text evidence="7">Belongs to the binding-protein-dependent transport system permease family.</text>
</comment>
<dbReference type="PANTHER" id="PTHR43386:SF1">
    <property type="entry name" value="D,D-DIPEPTIDE TRANSPORT SYSTEM PERMEASE PROTEIN DDPC-RELATED"/>
    <property type="match status" value="1"/>
</dbReference>
<feature type="domain" description="ABC transmembrane type-1" evidence="8">
    <location>
        <begin position="96"/>
        <end position="286"/>
    </location>
</feature>
<keyword evidence="5 7" id="KW-1133">Transmembrane helix</keyword>
<dbReference type="GO" id="GO:0055085">
    <property type="term" value="P:transmembrane transport"/>
    <property type="evidence" value="ECO:0007669"/>
    <property type="project" value="InterPro"/>
</dbReference>
<dbReference type="PROSITE" id="PS50928">
    <property type="entry name" value="ABC_TM1"/>
    <property type="match status" value="1"/>
</dbReference>
<organism evidence="9">
    <name type="scientific">candidate division CPR3 bacterium</name>
    <dbReference type="NCBI Taxonomy" id="2268181"/>
    <lineage>
        <taxon>Bacteria</taxon>
        <taxon>Bacteria division CPR3</taxon>
    </lineage>
</organism>
<comment type="caution">
    <text evidence="9">The sequence shown here is derived from an EMBL/GenBank/DDBJ whole genome shotgun (WGS) entry which is preliminary data.</text>
</comment>
<evidence type="ECO:0000256" key="6">
    <source>
        <dbReference type="ARBA" id="ARBA00023136"/>
    </source>
</evidence>
<dbReference type="InterPro" id="IPR025966">
    <property type="entry name" value="OppC_N"/>
</dbReference>
<keyword evidence="4 7" id="KW-0812">Transmembrane</keyword>
<dbReference type="Gene3D" id="1.10.3720.10">
    <property type="entry name" value="MetI-like"/>
    <property type="match status" value="1"/>
</dbReference>
<proteinExistence type="inferred from homology"/>
<dbReference type="Pfam" id="PF12911">
    <property type="entry name" value="OppC_N"/>
    <property type="match status" value="1"/>
</dbReference>
<feature type="transmembrane region" description="Helical" evidence="7">
    <location>
        <begin position="99"/>
        <end position="125"/>
    </location>
</feature>
<feature type="transmembrane region" description="Helical" evidence="7">
    <location>
        <begin position="35"/>
        <end position="56"/>
    </location>
</feature>
<feature type="transmembrane region" description="Helical" evidence="7">
    <location>
        <begin position="145"/>
        <end position="171"/>
    </location>
</feature>
<dbReference type="Pfam" id="PF00528">
    <property type="entry name" value="BPD_transp_1"/>
    <property type="match status" value="1"/>
</dbReference>
<dbReference type="InterPro" id="IPR050366">
    <property type="entry name" value="BP-dependent_transpt_permease"/>
</dbReference>
<feature type="transmembrane region" description="Helical" evidence="7">
    <location>
        <begin position="263"/>
        <end position="286"/>
    </location>
</feature>
<name>A0A7V3JA61_UNCC3</name>
<dbReference type="AlphaFoldDB" id="A0A7V3JA61"/>
<evidence type="ECO:0000313" key="9">
    <source>
        <dbReference type="EMBL" id="HFZ09094.1"/>
    </source>
</evidence>
<evidence type="ECO:0000256" key="5">
    <source>
        <dbReference type="ARBA" id="ARBA00022989"/>
    </source>
</evidence>
<feature type="transmembrane region" description="Helical" evidence="7">
    <location>
        <begin position="217"/>
        <end position="243"/>
    </location>
</feature>
<dbReference type="InterPro" id="IPR035906">
    <property type="entry name" value="MetI-like_sf"/>
</dbReference>
<evidence type="ECO:0000256" key="2">
    <source>
        <dbReference type="ARBA" id="ARBA00022448"/>
    </source>
</evidence>
<keyword evidence="2 7" id="KW-0813">Transport</keyword>
<evidence type="ECO:0000256" key="4">
    <source>
        <dbReference type="ARBA" id="ARBA00022692"/>
    </source>
</evidence>
<comment type="subcellular location">
    <subcellularLocation>
        <location evidence="1 7">Cell membrane</location>
        <topology evidence="1 7">Multi-pass membrane protein</topology>
    </subcellularLocation>
</comment>
<accession>A0A7V3JA61</accession>